<dbReference type="EMBL" id="VBRY01000003">
    <property type="protein sequence ID" value="TLS68131.1"/>
    <property type="molecule type" value="Genomic_DNA"/>
</dbReference>
<protein>
    <recommendedName>
        <fullName evidence="3">SsrA-binding protein</fullName>
    </recommendedName>
    <alternativeName>
        <fullName evidence="3">Small protein B</fullName>
    </alternativeName>
</protein>
<sequence length="147" mass="16834">MAIVNRRARYEYHILETLEAGMILCGPEVKSIRLGQANLAEAHCIIRNDRILLLGCHVSPYKPASMNNPDPTRTRELLLNKKEAARLVGKLKEKGLTLVPLKLYFNARGYAKLEIGLARGKKMHDKRAATKERDVKRELQRNYRVRS</sequence>
<dbReference type="RefSeq" id="WP_138238467.1">
    <property type="nucleotide sequence ID" value="NZ_VBRY01000003.1"/>
</dbReference>
<evidence type="ECO:0000256" key="4">
    <source>
        <dbReference type="SAM" id="MobiDB-lite"/>
    </source>
</evidence>
<dbReference type="Pfam" id="PF01668">
    <property type="entry name" value="SmpB"/>
    <property type="match status" value="1"/>
</dbReference>
<dbReference type="HAMAP" id="MF_00023">
    <property type="entry name" value="SmpB"/>
    <property type="match status" value="1"/>
</dbReference>
<dbReference type="GO" id="GO:0003723">
    <property type="term" value="F:RNA binding"/>
    <property type="evidence" value="ECO:0007669"/>
    <property type="project" value="UniProtKB-UniRule"/>
</dbReference>
<dbReference type="Proteomes" id="UP000306585">
    <property type="component" value="Unassembled WGS sequence"/>
</dbReference>
<keyword evidence="1 3" id="KW-0963">Cytoplasm</keyword>
<keyword evidence="6" id="KW-1185">Reference proteome</keyword>
<feature type="compositionally biased region" description="Basic and acidic residues" evidence="4">
    <location>
        <begin position="126"/>
        <end position="141"/>
    </location>
</feature>
<evidence type="ECO:0000256" key="2">
    <source>
        <dbReference type="ARBA" id="ARBA00022884"/>
    </source>
</evidence>
<evidence type="ECO:0000256" key="1">
    <source>
        <dbReference type="ARBA" id="ARBA00022490"/>
    </source>
</evidence>
<accession>A0A5R9GP96</accession>
<evidence type="ECO:0000313" key="6">
    <source>
        <dbReference type="Proteomes" id="UP000306585"/>
    </source>
</evidence>
<gene>
    <name evidence="3 5" type="primary">smpB</name>
    <name evidence="5" type="ORF">FEF65_03810</name>
</gene>
<reference evidence="5 6" key="1">
    <citation type="journal article" date="2019" name="Appl. Environ. Microbiol.">
        <title>Environmental Evidence and Genomic Insight of Iron-oxidizing Bacteria Preference Towards More Corrosion Resistant Stainless Steel at Higher Salinities.</title>
        <authorList>
            <person name="Garrison C.E."/>
            <person name="Price K.A."/>
            <person name="Field E.K."/>
        </authorList>
    </citation>
    <scope>NUCLEOTIDE SEQUENCE [LARGE SCALE GENOMIC DNA]</scope>
    <source>
        <strain evidence="5 6">P3</strain>
    </source>
</reference>
<name>A0A5R9GP96_9PROT</name>
<dbReference type="GO" id="GO:0070929">
    <property type="term" value="P:trans-translation"/>
    <property type="evidence" value="ECO:0007669"/>
    <property type="project" value="UniProtKB-UniRule"/>
</dbReference>
<dbReference type="GO" id="GO:0005829">
    <property type="term" value="C:cytosol"/>
    <property type="evidence" value="ECO:0007669"/>
    <property type="project" value="TreeGrafter"/>
</dbReference>
<organism evidence="5 6">
    <name type="scientific">Mariprofundus erugo</name>
    <dbReference type="NCBI Taxonomy" id="2528639"/>
    <lineage>
        <taxon>Bacteria</taxon>
        <taxon>Pseudomonadati</taxon>
        <taxon>Pseudomonadota</taxon>
        <taxon>Candidatius Mariprofundia</taxon>
        <taxon>Mariprofundales</taxon>
        <taxon>Mariprofundaceae</taxon>
        <taxon>Mariprofundus</taxon>
    </lineage>
</organism>
<dbReference type="CDD" id="cd09294">
    <property type="entry name" value="SmpB"/>
    <property type="match status" value="1"/>
</dbReference>
<dbReference type="PROSITE" id="PS01317">
    <property type="entry name" value="SSRP"/>
    <property type="match status" value="1"/>
</dbReference>
<comment type="similarity">
    <text evidence="3">Belongs to the SmpB family.</text>
</comment>
<proteinExistence type="inferred from homology"/>
<evidence type="ECO:0000313" key="5">
    <source>
        <dbReference type="EMBL" id="TLS68131.1"/>
    </source>
</evidence>
<comment type="function">
    <text evidence="3">Required for rescue of stalled ribosomes mediated by trans-translation. Binds to transfer-messenger RNA (tmRNA), required for stable association of tmRNA with ribosomes. tmRNA and SmpB together mimic tRNA shape, replacing the anticodon stem-loop with SmpB. tmRNA is encoded by the ssrA gene; the 2 termini fold to resemble tRNA(Ala) and it encodes a 'tag peptide', a short internal open reading frame. During trans-translation Ala-aminoacylated tmRNA acts like a tRNA, entering the A-site of stalled ribosomes, displacing the stalled mRNA. The ribosome then switches to translate the ORF on the tmRNA; the nascent peptide is terminated with the 'tag peptide' encoded by the tmRNA and targeted for degradation. The ribosome is freed to recommence translation, which seems to be the essential function of trans-translation.</text>
</comment>
<dbReference type="AlphaFoldDB" id="A0A5R9GP96"/>
<keyword evidence="2 3" id="KW-0694">RNA-binding</keyword>
<feature type="region of interest" description="Disordered" evidence="4">
    <location>
        <begin position="122"/>
        <end position="147"/>
    </location>
</feature>
<dbReference type="Gene3D" id="2.40.280.10">
    <property type="match status" value="1"/>
</dbReference>
<dbReference type="PANTHER" id="PTHR30308:SF2">
    <property type="entry name" value="SSRA-BINDING PROTEIN"/>
    <property type="match status" value="1"/>
</dbReference>
<dbReference type="GO" id="GO:0070930">
    <property type="term" value="P:trans-translation-dependent protein tagging"/>
    <property type="evidence" value="ECO:0007669"/>
    <property type="project" value="TreeGrafter"/>
</dbReference>
<dbReference type="InterPro" id="IPR023620">
    <property type="entry name" value="SmpB"/>
</dbReference>
<dbReference type="SUPFAM" id="SSF74982">
    <property type="entry name" value="Small protein B (SmpB)"/>
    <property type="match status" value="1"/>
</dbReference>
<dbReference type="OrthoDB" id="9805462at2"/>
<dbReference type="InterPro" id="IPR000037">
    <property type="entry name" value="SsrA-bd_prot"/>
</dbReference>
<dbReference type="InterPro" id="IPR020081">
    <property type="entry name" value="SsrA-bd_prot_CS"/>
</dbReference>
<evidence type="ECO:0000256" key="3">
    <source>
        <dbReference type="HAMAP-Rule" id="MF_00023"/>
    </source>
</evidence>
<comment type="subcellular location">
    <subcellularLocation>
        <location evidence="3">Cytoplasm</location>
    </subcellularLocation>
    <text evidence="3">The tmRNA-SmpB complex associates with stalled 70S ribosomes.</text>
</comment>
<dbReference type="NCBIfam" id="NF003843">
    <property type="entry name" value="PRK05422.1"/>
    <property type="match status" value="1"/>
</dbReference>
<comment type="caution">
    <text evidence="5">The sequence shown here is derived from an EMBL/GenBank/DDBJ whole genome shotgun (WGS) entry which is preliminary data.</text>
</comment>
<dbReference type="NCBIfam" id="TIGR00086">
    <property type="entry name" value="smpB"/>
    <property type="match status" value="1"/>
</dbReference>
<dbReference type="PANTHER" id="PTHR30308">
    <property type="entry name" value="TMRNA-BINDING COMPONENT OF TRANS-TRANSLATION TAGGING COMPLEX"/>
    <property type="match status" value="1"/>
</dbReference>